<evidence type="ECO:0000256" key="1">
    <source>
        <dbReference type="SAM" id="Phobius"/>
    </source>
</evidence>
<feature type="transmembrane region" description="Helical" evidence="1">
    <location>
        <begin position="31"/>
        <end position="50"/>
    </location>
</feature>
<proteinExistence type="predicted"/>
<keyword evidence="1" id="KW-0812">Transmembrane</keyword>
<keyword evidence="1" id="KW-1133">Transmembrane helix</keyword>
<dbReference type="EMBL" id="JBHRXP010000001">
    <property type="protein sequence ID" value="MFC3578614.1"/>
    <property type="molecule type" value="Genomic_DNA"/>
</dbReference>
<accession>A0ABV7SRL5</accession>
<keyword evidence="1" id="KW-0472">Membrane</keyword>
<name>A0ABV7SRL5_9SPHN</name>
<evidence type="ECO:0008006" key="4">
    <source>
        <dbReference type="Google" id="ProtNLM"/>
    </source>
</evidence>
<sequence length="118" mass="13536">MGAMQFFRHLNIVRAINDLRSYLAQEGPHKLGFLLLSVALFGSLLVAFTIDSHEVPVYHREITYIEQWPADRTDAQIIAQQKIDGPIEAKRKAAEAARQKKIQQDYKKLNDKLEKFGI</sequence>
<protein>
    <recommendedName>
        <fullName evidence="4">Energy transducer TonB</fullName>
    </recommendedName>
</protein>
<evidence type="ECO:0000313" key="3">
    <source>
        <dbReference type="Proteomes" id="UP001595713"/>
    </source>
</evidence>
<keyword evidence="3" id="KW-1185">Reference proteome</keyword>
<comment type="caution">
    <text evidence="2">The sequence shown here is derived from an EMBL/GenBank/DDBJ whole genome shotgun (WGS) entry which is preliminary data.</text>
</comment>
<organism evidence="2 3">
    <name type="scientific">Sphingomonas hylomeconis</name>
    <dbReference type="NCBI Taxonomy" id="1395958"/>
    <lineage>
        <taxon>Bacteria</taxon>
        <taxon>Pseudomonadati</taxon>
        <taxon>Pseudomonadota</taxon>
        <taxon>Alphaproteobacteria</taxon>
        <taxon>Sphingomonadales</taxon>
        <taxon>Sphingomonadaceae</taxon>
        <taxon>Sphingomonas</taxon>
    </lineage>
</organism>
<gene>
    <name evidence="2" type="ORF">ACFONA_00415</name>
</gene>
<evidence type="ECO:0000313" key="2">
    <source>
        <dbReference type="EMBL" id="MFC3578614.1"/>
    </source>
</evidence>
<dbReference type="Proteomes" id="UP001595713">
    <property type="component" value="Unassembled WGS sequence"/>
</dbReference>
<reference evidence="3" key="1">
    <citation type="journal article" date="2019" name="Int. J. Syst. Evol. Microbiol.">
        <title>The Global Catalogue of Microorganisms (GCM) 10K type strain sequencing project: providing services to taxonomists for standard genome sequencing and annotation.</title>
        <authorList>
            <consortium name="The Broad Institute Genomics Platform"/>
            <consortium name="The Broad Institute Genome Sequencing Center for Infectious Disease"/>
            <person name="Wu L."/>
            <person name="Ma J."/>
        </authorList>
    </citation>
    <scope>NUCLEOTIDE SEQUENCE [LARGE SCALE GENOMIC DNA]</scope>
    <source>
        <strain evidence="3">KCTC 42739</strain>
    </source>
</reference>